<organism evidence="1 2">
    <name type="scientific">Actinoallomurus oryzae</name>
    <dbReference type="NCBI Taxonomy" id="502180"/>
    <lineage>
        <taxon>Bacteria</taxon>
        <taxon>Bacillati</taxon>
        <taxon>Actinomycetota</taxon>
        <taxon>Actinomycetes</taxon>
        <taxon>Streptosporangiales</taxon>
        <taxon>Thermomonosporaceae</taxon>
        <taxon>Actinoallomurus</taxon>
    </lineage>
</organism>
<accession>A0ABP8QXM7</accession>
<dbReference type="RefSeq" id="WP_345472750.1">
    <property type="nucleotide sequence ID" value="NZ_BAABHF010000046.1"/>
</dbReference>
<evidence type="ECO:0000313" key="2">
    <source>
        <dbReference type="Proteomes" id="UP001500503"/>
    </source>
</evidence>
<protein>
    <submittedName>
        <fullName evidence="1">Uncharacterized protein</fullName>
    </submittedName>
</protein>
<name>A0ABP8QXM7_9ACTN</name>
<dbReference type="Proteomes" id="UP001500503">
    <property type="component" value="Unassembled WGS sequence"/>
</dbReference>
<sequence>MSFLLDLGVPPHIVRDIEELRELSWPHVVTFDKSAQTWRPATEAGRPVMQERATAMDAIFPAEY</sequence>
<proteinExistence type="predicted"/>
<dbReference type="EMBL" id="BAABHF010000046">
    <property type="protein sequence ID" value="GAA4512706.1"/>
    <property type="molecule type" value="Genomic_DNA"/>
</dbReference>
<evidence type="ECO:0000313" key="1">
    <source>
        <dbReference type="EMBL" id="GAA4512706.1"/>
    </source>
</evidence>
<gene>
    <name evidence="1" type="ORF">GCM10023191_078850</name>
</gene>
<comment type="caution">
    <text evidence="1">The sequence shown here is derived from an EMBL/GenBank/DDBJ whole genome shotgun (WGS) entry which is preliminary data.</text>
</comment>
<keyword evidence="2" id="KW-1185">Reference proteome</keyword>
<reference evidence="2" key="1">
    <citation type="journal article" date="2019" name="Int. J. Syst. Evol. Microbiol.">
        <title>The Global Catalogue of Microorganisms (GCM) 10K type strain sequencing project: providing services to taxonomists for standard genome sequencing and annotation.</title>
        <authorList>
            <consortium name="The Broad Institute Genomics Platform"/>
            <consortium name="The Broad Institute Genome Sequencing Center for Infectious Disease"/>
            <person name="Wu L."/>
            <person name="Ma J."/>
        </authorList>
    </citation>
    <scope>NUCLEOTIDE SEQUENCE [LARGE SCALE GENOMIC DNA]</scope>
    <source>
        <strain evidence="2">JCM 17933</strain>
    </source>
</reference>